<dbReference type="PANTHER" id="PTHR43000">
    <property type="entry name" value="DTDP-D-GLUCOSE 4,6-DEHYDRATASE-RELATED"/>
    <property type="match status" value="1"/>
</dbReference>
<organism evidence="2 3">
    <name type="scientific">Candidatus Iainarchaeum sp</name>
    <dbReference type="NCBI Taxonomy" id="3101447"/>
    <lineage>
        <taxon>Archaea</taxon>
        <taxon>Candidatus Iainarchaeota</taxon>
        <taxon>Candidatus Iainarchaeia</taxon>
        <taxon>Candidatus Iainarchaeales</taxon>
        <taxon>Candidatus Iainarchaeaceae</taxon>
        <taxon>Candidatus Iainarchaeum</taxon>
    </lineage>
</organism>
<dbReference type="Gene3D" id="3.40.50.720">
    <property type="entry name" value="NAD(P)-binding Rossmann-like Domain"/>
    <property type="match status" value="1"/>
</dbReference>
<protein>
    <submittedName>
        <fullName evidence="2">NAD-dependent epimerase/dehydratase family protein</fullName>
    </submittedName>
</protein>
<dbReference type="Proteomes" id="UP000564964">
    <property type="component" value="Unassembled WGS sequence"/>
</dbReference>
<evidence type="ECO:0000313" key="3">
    <source>
        <dbReference type="Proteomes" id="UP000564964"/>
    </source>
</evidence>
<dbReference type="AlphaFoldDB" id="A0A7J4JFS3"/>
<proteinExistence type="predicted"/>
<accession>A0A7J4JFS3</accession>
<sequence length="323" mass="35855">MAGKNFWQGRQVLVTGADGFIGSWVAKGLLEQGAQVRTIVRQPGLACSMDALGIREKLDVKPGDITDYKAVETAFNGVDSCFHLAAQAFVEQANRKPLPTFESNIKGTWNILEAARKGAGVERVIVASSDKAYGVQKKLPYTEDSPLLGRFPYDASKACADVLAQGYATSYGLPVSITRNANTFGGADLNLSRIVPGVIKWVLHNEVPVIRSDGKPKRDYVYVKDIANAYLLLGENLHRREVRGNAFNFGSGKPVSVLELFTRIIRLCGKKVKPHILNEARNEIPAQWLSNRKAKKVLGWKPRYSLDQGLRETIDWYKAYYRL</sequence>
<feature type="domain" description="NAD(P)-binding" evidence="1">
    <location>
        <begin position="13"/>
        <end position="313"/>
    </location>
</feature>
<evidence type="ECO:0000313" key="2">
    <source>
        <dbReference type="EMBL" id="HIH16612.1"/>
    </source>
</evidence>
<gene>
    <name evidence="2" type="ORF">HA252_04370</name>
</gene>
<dbReference type="SUPFAM" id="SSF51735">
    <property type="entry name" value="NAD(P)-binding Rossmann-fold domains"/>
    <property type="match status" value="1"/>
</dbReference>
<name>A0A7J4JFS3_9ARCH</name>
<reference evidence="3" key="1">
    <citation type="journal article" date="2020" name="bioRxiv">
        <title>A rank-normalized archaeal taxonomy based on genome phylogeny resolves widespread incomplete and uneven classifications.</title>
        <authorList>
            <person name="Rinke C."/>
            <person name="Chuvochina M."/>
            <person name="Mussig A.J."/>
            <person name="Chaumeil P.-A."/>
            <person name="Waite D.W."/>
            <person name="Whitman W.B."/>
            <person name="Parks D.H."/>
            <person name="Hugenholtz P."/>
        </authorList>
    </citation>
    <scope>NUCLEOTIDE SEQUENCE [LARGE SCALE GENOMIC DNA]</scope>
</reference>
<dbReference type="InterPro" id="IPR016040">
    <property type="entry name" value="NAD(P)-bd_dom"/>
</dbReference>
<evidence type="ECO:0000259" key="1">
    <source>
        <dbReference type="Pfam" id="PF16363"/>
    </source>
</evidence>
<comment type="caution">
    <text evidence="2">The sequence shown here is derived from an EMBL/GenBank/DDBJ whole genome shotgun (WGS) entry which is preliminary data.</text>
</comment>
<dbReference type="InterPro" id="IPR036291">
    <property type="entry name" value="NAD(P)-bd_dom_sf"/>
</dbReference>
<dbReference type="EMBL" id="DUGH01000107">
    <property type="protein sequence ID" value="HIH16612.1"/>
    <property type="molecule type" value="Genomic_DNA"/>
</dbReference>
<dbReference type="Pfam" id="PF16363">
    <property type="entry name" value="GDP_Man_Dehyd"/>
    <property type="match status" value="1"/>
</dbReference>